<keyword evidence="1" id="KW-1133">Transmembrane helix</keyword>
<gene>
    <name evidence="2" type="ORF">K8W20_21615</name>
</gene>
<evidence type="ECO:0000313" key="2">
    <source>
        <dbReference type="EMBL" id="HJH21291.1"/>
    </source>
</evidence>
<feature type="transmembrane region" description="Helical" evidence="1">
    <location>
        <begin position="29"/>
        <end position="52"/>
    </location>
</feature>
<dbReference type="AlphaFoldDB" id="A0A921NK68"/>
<dbReference type="Proteomes" id="UP000752172">
    <property type="component" value="Unassembled WGS sequence"/>
</dbReference>
<accession>A0A921NK68</accession>
<feature type="transmembrane region" description="Helical" evidence="1">
    <location>
        <begin position="284"/>
        <end position="303"/>
    </location>
</feature>
<reference evidence="2" key="1">
    <citation type="journal article" date="2021" name="PeerJ">
        <title>Extensive microbial diversity within the chicken gut microbiome revealed by metagenomics and culture.</title>
        <authorList>
            <person name="Gilroy R."/>
            <person name="Ravi A."/>
            <person name="Getino M."/>
            <person name="Pursley I."/>
            <person name="Horton D.L."/>
            <person name="Alikhan N.F."/>
            <person name="Baker D."/>
            <person name="Gharbi K."/>
            <person name="Hall N."/>
            <person name="Watson M."/>
            <person name="Adriaenssens E.M."/>
            <person name="Foster-Nyarko E."/>
            <person name="Jarju S."/>
            <person name="Secka A."/>
            <person name="Antonio M."/>
            <person name="Oren A."/>
            <person name="Chaudhuri R.R."/>
            <person name="La Ragione R."/>
            <person name="Hildebrand F."/>
            <person name="Pallen M.J."/>
        </authorList>
    </citation>
    <scope>NUCLEOTIDE SEQUENCE</scope>
    <source>
        <strain evidence="2">ChiSjej2B20-17149</strain>
    </source>
</reference>
<keyword evidence="1" id="KW-0472">Membrane</keyword>
<keyword evidence="1" id="KW-0812">Transmembrane</keyword>
<comment type="caution">
    <text evidence="2">The sequence shown here is derived from an EMBL/GenBank/DDBJ whole genome shotgun (WGS) entry which is preliminary data.</text>
</comment>
<protein>
    <submittedName>
        <fullName evidence="2">Uncharacterized protein</fullName>
    </submittedName>
</protein>
<reference evidence="2" key="2">
    <citation type="submission" date="2021-09" db="EMBL/GenBank/DDBJ databases">
        <authorList>
            <person name="Gilroy R."/>
        </authorList>
    </citation>
    <scope>NUCLEOTIDE SEQUENCE</scope>
    <source>
        <strain evidence="2">ChiSjej2B20-17149</strain>
    </source>
</reference>
<organism evidence="2 3">
    <name type="scientific">Pseudomonas lactis</name>
    <dbReference type="NCBI Taxonomy" id="1615674"/>
    <lineage>
        <taxon>Bacteria</taxon>
        <taxon>Pseudomonadati</taxon>
        <taxon>Pseudomonadota</taxon>
        <taxon>Gammaproteobacteria</taxon>
        <taxon>Pseudomonadales</taxon>
        <taxon>Pseudomonadaceae</taxon>
        <taxon>Pseudomonas</taxon>
    </lineage>
</organism>
<dbReference type="EMBL" id="DYTS01000382">
    <property type="protein sequence ID" value="HJH21291.1"/>
    <property type="molecule type" value="Genomic_DNA"/>
</dbReference>
<sequence length="327" mass="34883">MSNVNTAVPFAAELEELSVRAEKFKRHGFHAMLAAVACFIVVIIAAGLAWWFTPSLSFTNVDVPKAVLEQFSNSSTWVSSSGENVGTGIAAISGTMSEWVPTFGKFVGVIALLWGLVMAVVRQSMVAGMAGVFIAVVTNFGVTAAFDNVIGGSRGADTSGVATRTYPSDRARFISAVNARDGVAAEKLFAYILGPISSKNYVLAQIAYLDSSQNDSARLAAVAKAKSLLIDLDKSPSEGLEPAVLYVLDTFANGRTTSQIARDYESERMASVALMNAFRTGSSTTGAVVGLLGLCLLCIGRLLSNRVYRIKNYIGWVDEAEDENYQK</sequence>
<evidence type="ECO:0000256" key="1">
    <source>
        <dbReference type="SAM" id="Phobius"/>
    </source>
</evidence>
<proteinExistence type="predicted"/>
<feature type="transmembrane region" description="Helical" evidence="1">
    <location>
        <begin position="103"/>
        <end position="121"/>
    </location>
</feature>
<name>A0A921NK68_9PSED</name>
<evidence type="ECO:0000313" key="3">
    <source>
        <dbReference type="Proteomes" id="UP000752172"/>
    </source>
</evidence>
<feature type="transmembrane region" description="Helical" evidence="1">
    <location>
        <begin position="126"/>
        <end position="146"/>
    </location>
</feature>
<dbReference type="RefSeq" id="WP_278918099.1">
    <property type="nucleotide sequence ID" value="NZ_DYTS01000382.1"/>
</dbReference>